<organism evidence="2 6">
    <name type="scientific">Pyxidicoccus parkwayensis</name>
    <dbReference type="NCBI Taxonomy" id="2813578"/>
    <lineage>
        <taxon>Bacteria</taxon>
        <taxon>Pseudomonadati</taxon>
        <taxon>Myxococcota</taxon>
        <taxon>Myxococcia</taxon>
        <taxon>Myxococcales</taxon>
        <taxon>Cystobacterineae</taxon>
        <taxon>Myxococcaceae</taxon>
        <taxon>Pyxidicoccus</taxon>
    </lineage>
</organism>
<dbReference type="EMBL" id="CP071090">
    <property type="protein sequence ID" value="QSQ24129.1"/>
    <property type="molecule type" value="Genomic_DNA"/>
</dbReference>
<accession>A0ABX7NIL2</accession>
<protein>
    <submittedName>
        <fullName evidence="2">Transposase</fullName>
    </submittedName>
</protein>
<evidence type="ECO:0000313" key="3">
    <source>
        <dbReference type="EMBL" id="QSQ23402.1"/>
    </source>
</evidence>
<dbReference type="Pfam" id="PF13358">
    <property type="entry name" value="DDE_3"/>
    <property type="match status" value="1"/>
</dbReference>
<evidence type="ECO:0000313" key="4">
    <source>
        <dbReference type="EMBL" id="QSQ24129.1"/>
    </source>
</evidence>
<name>A0ABX7NIL2_9BACT</name>
<dbReference type="EMBL" id="CP071090">
    <property type="protein sequence ID" value="QSQ23402.1"/>
    <property type="molecule type" value="Genomic_DNA"/>
</dbReference>
<evidence type="ECO:0000313" key="5">
    <source>
        <dbReference type="EMBL" id="QSQ24362.1"/>
    </source>
</evidence>
<evidence type="ECO:0000259" key="1">
    <source>
        <dbReference type="Pfam" id="PF13358"/>
    </source>
</evidence>
<reference evidence="2 6" key="1">
    <citation type="submission" date="2021-02" db="EMBL/GenBank/DDBJ databases">
        <title>De Novo genome assembly of isolated myxobacteria.</title>
        <authorList>
            <person name="Stevens D.C."/>
        </authorList>
    </citation>
    <scope>NUCLEOTIDE SEQUENCE [LARGE SCALE GENOMIC DNA]</scope>
    <source>
        <strain evidence="2">SCPEA002</strain>
        <strain evidence="6">SCPEA02</strain>
    </source>
</reference>
<sequence length="174" mass="19748">MLRWFPPLRAAWAPVGEPAQVLITGENAKRAVWGAINPRTGHRVVATSQRGRQEDFMAFLRLLRLAYPGRAVLLLLDQASCHTAQRSQALAAQLAIHLLWLPKQRPELNAMDHIWRELKLHISANRQYATVDDHVDAAVLWLLALTPTQALRKAGILAEGFWLRDLLENFWLPT</sequence>
<gene>
    <name evidence="4" type="ORF">JY651_03910</name>
    <name evidence="5" type="ORF">JY651_05200</name>
    <name evidence="2" type="ORF">JY651_25420</name>
    <name evidence="3" type="ORF">JY651_51465</name>
</gene>
<evidence type="ECO:0000313" key="2">
    <source>
        <dbReference type="EMBL" id="QSQ18705.1"/>
    </source>
</evidence>
<dbReference type="PANTHER" id="PTHR46564">
    <property type="entry name" value="TRANSPOSASE"/>
    <property type="match status" value="1"/>
</dbReference>
<keyword evidence="6" id="KW-1185">Reference proteome</keyword>
<dbReference type="InterPro" id="IPR036397">
    <property type="entry name" value="RNaseH_sf"/>
</dbReference>
<dbReference type="EMBL" id="CP071090">
    <property type="protein sequence ID" value="QSQ24362.1"/>
    <property type="molecule type" value="Genomic_DNA"/>
</dbReference>
<dbReference type="PANTHER" id="PTHR46564:SF1">
    <property type="entry name" value="TRANSPOSASE"/>
    <property type="match status" value="1"/>
</dbReference>
<proteinExistence type="predicted"/>
<evidence type="ECO:0000313" key="6">
    <source>
        <dbReference type="Proteomes" id="UP000662747"/>
    </source>
</evidence>
<dbReference type="InterPro" id="IPR038717">
    <property type="entry name" value="Tc1-like_DDE_dom"/>
</dbReference>
<feature type="domain" description="Tc1-like transposase DDE" evidence="1">
    <location>
        <begin position="8"/>
        <end position="132"/>
    </location>
</feature>
<dbReference type="Proteomes" id="UP000662747">
    <property type="component" value="Chromosome"/>
</dbReference>
<dbReference type="Gene3D" id="3.30.420.10">
    <property type="entry name" value="Ribonuclease H-like superfamily/Ribonuclease H"/>
    <property type="match status" value="1"/>
</dbReference>
<dbReference type="EMBL" id="CP071090">
    <property type="protein sequence ID" value="QSQ18705.1"/>
    <property type="molecule type" value="Genomic_DNA"/>
</dbReference>